<evidence type="ECO:0000259" key="7">
    <source>
        <dbReference type="PROSITE" id="PS51968"/>
    </source>
</evidence>
<proteinExistence type="predicted"/>
<reference evidence="8 9" key="1">
    <citation type="submission" date="2020-06" db="EMBL/GenBank/DDBJ databases">
        <authorList>
            <consortium name="Wellcome Sanger Institute Data Sharing"/>
        </authorList>
    </citation>
    <scope>NUCLEOTIDE SEQUENCE [LARGE SCALE GENOMIC DNA]</scope>
</reference>
<dbReference type="InterPro" id="IPR057520">
    <property type="entry name" value="GRHL1/CP2_C"/>
</dbReference>
<reference evidence="8" key="3">
    <citation type="submission" date="2025-09" db="UniProtKB">
        <authorList>
            <consortium name="Ensembl"/>
        </authorList>
    </citation>
    <scope>IDENTIFICATION</scope>
</reference>
<comment type="subcellular location">
    <subcellularLocation>
        <location evidence="1 6">Nucleus</location>
    </subcellularLocation>
</comment>
<evidence type="ECO:0000256" key="6">
    <source>
        <dbReference type="PROSITE-ProRule" id="PRU01313"/>
    </source>
</evidence>
<organism evidence="8 9">
    <name type="scientific">Denticeps clupeoides</name>
    <name type="common">denticle herring</name>
    <dbReference type="NCBI Taxonomy" id="299321"/>
    <lineage>
        <taxon>Eukaryota</taxon>
        <taxon>Metazoa</taxon>
        <taxon>Chordata</taxon>
        <taxon>Craniata</taxon>
        <taxon>Vertebrata</taxon>
        <taxon>Euteleostomi</taxon>
        <taxon>Actinopterygii</taxon>
        <taxon>Neopterygii</taxon>
        <taxon>Teleostei</taxon>
        <taxon>Clupei</taxon>
        <taxon>Clupeiformes</taxon>
        <taxon>Denticipitoidei</taxon>
        <taxon>Denticipitidae</taxon>
        <taxon>Denticeps</taxon>
    </lineage>
</organism>
<evidence type="ECO:0000256" key="5">
    <source>
        <dbReference type="ARBA" id="ARBA00023242"/>
    </source>
</evidence>
<reference evidence="8" key="2">
    <citation type="submission" date="2025-08" db="UniProtKB">
        <authorList>
            <consortium name="Ensembl"/>
        </authorList>
    </citation>
    <scope>IDENTIFICATION</scope>
</reference>
<dbReference type="Pfam" id="PF25416">
    <property type="entry name" value="GRHL1_C"/>
    <property type="match status" value="1"/>
</dbReference>
<dbReference type="PANTHER" id="PTHR11037:SF20">
    <property type="entry name" value="PROTEIN GRAINYHEAD"/>
    <property type="match status" value="1"/>
</dbReference>
<dbReference type="AlphaFoldDB" id="A0AAY4BZ89"/>
<gene>
    <name evidence="8" type="primary">LOC114763514</name>
</gene>
<keyword evidence="2" id="KW-0805">Transcription regulation</keyword>
<dbReference type="PROSITE" id="PS51968">
    <property type="entry name" value="GRH_CP2_DB"/>
    <property type="match status" value="1"/>
</dbReference>
<dbReference type="GeneTree" id="ENSGT00940000157612"/>
<name>A0AAY4BZ89_9TELE</name>
<keyword evidence="9" id="KW-1185">Reference proteome</keyword>
<dbReference type="InterPro" id="IPR040167">
    <property type="entry name" value="TF_CP2-like"/>
</dbReference>
<dbReference type="Ensembl" id="ENSDCDT00010032317.1">
    <property type="protein sequence ID" value="ENSDCDP00010026163.1"/>
    <property type="gene ID" value="ENSDCDG00010016505.1"/>
</dbReference>
<dbReference type="InterPro" id="IPR007604">
    <property type="entry name" value="CP2"/>
</dbReference>
<dbReference type="Proteomes" id="UP000694580">
    <property type="component" value="Chromosome 14"/>
</dbReference>
<protein>
    <submittedName>
        <fullName evidence="8">Grainyhead like transcription factor 1</fullName>
    </submittedName>
</protein>
<dbReference type="GO" id="GO:0000978">
    <property type="term" value="F:RNA polymerase II cis-regulatory region sequence-specific DNA binding"/>
    <property type="evidence" value="ECO:0007669"/>
    <property type="project" value="TreeGrafter"/>
</dbReference>
<evidence type="ECO:0000256" key="3">
    <source>
        <dbReference type="ARBA" id="ARBA00023125"/>
    </source>
</evidence>
<dbReference type="GO" id="GO:0005634">
    <property type="term" value="C:nucleus"/>
    <property type="evidence" value="ECO:0007669"/>
    <property type="project" value="UniProtKB-SubCell"/>
</dbReference>
<evidence type="ECO:0000256" key="2">
    <source>
        <dbReference type="ARBA" id="ARBA00023015"/>
    </source>
</evidence>
<accession>A0AAY4BZ89</accession>
<dbReference type="PANTHER" id="PTHR11037">
    <property type="entry name" value="TRANSCRIPTION FACTOR CP2"/>
    <property type="match status" value="1"/>
</dbReference>
<dbReference type="GO" id="GO:0001228">
    <property type="term" value="F:DNA-binding transcription activator activity, RNA polymerase II-specific"/>
    <property type="evidence" value="ECO:0007669"/>
    <property type="project" value="TreeGrafter"/>
</dbReference>
<evidence type="ECO:0000256" key="4">
    <source>
        <dbReference type="ARBA" id="ARBA00023163"/>
    </source>
</evidence>
<feature type="domain" description="Grh/CP2 DB" evidence="7">
    <location>
        <begin position="221"/>
        <end position="458"/>
    </location>
</feature>
<dbReference type="Pfam" id="PF04516">
    <property type="entry name" value="CP2"/>
    <property type="match status" value="1"/>
</dbReference>
<keyword evidence="3 6" id="KW-0238">DNA-binding</keyword>
<evidence type="ECO:0000313" key="8">
    <source>
        <dbReference type="Ensembl" id="ENSDCDP00010026163.1"/>
    </source>
</evidence>
<evidence type="ECO:0000256" key="1">
    <source>
        <dbReference type="ARBA" id="ARBA00004123"/>
    </source>
</evidence>
<keyword evidence="5 6" id="KW-0539">Nucleus</keyword>
<keyword evidence="4" id="KW-0804">Transcription</keyword>
<evidence type="ECO:0000313" key="9">
    <source>
        <dbReference type="Proteomes" id="UP000694580"/>
    </source>
</evidence>
<sequence>MKSFQPAWAACHLPVHFGNCVRSSEFAVTSYKVSHLDSSRRPVCLVNLPRASYSDEDEAWRSFLENPLTVASKAMLSISGDEDSAAALSLLYDYYKVDCCCRVITPFIRVPLHDIHNQNTLEKPDLAMASLRTVPLNLLSQWSVPGWDKSSDPAGDTAPHYAVSPEGRGAFPSHRGQSDAMAFSHQPSHSFGHFSARAQGPTINSIHAESTRMSSAEVQHEHGQFEYTLEAPRSIRQKNGNCLMSYLNKGHFYPITLRRINDRKAARQQGTMVRSVVMLVFGEEKCVEDQLKYWKFWHSRQPTAKQRCIDIADYKGSFNMITCIEEISFNAVSFTWNTNDEPQIYVSVNCLSTDFSSQKGVKGLPINLQIDTYSCGSHGDQVLIHRACCKVKVFCDKGAERKIRDEERKMSRRKGKSQDSHAAGKAKAAGKDALLQSHVYATPFEPVSDLVTQPVLFIPDVQFPGSQKYVSGFNTPARERTLMSSVTLQNGCTPLTKLSVSRCLAAVLLYVRREADEVFDALMLRTPTLAGLLQAISDKYNLPSEKICRIYKRCKKGILVNMDDVMVKHYTNEDTFQIDFTEQGGLLTLTLTEI</sequence>